<dbReference type="Pfam" id="PF00462">
    <property type="entry name" value="Glutaredoxin"/>
    <property type="match status" value="1"/>
</dbReference>
<dbReference type="PROSITE" id="PS51354">
    <property type="entry name" value="GLUTAREDOXIN_2"/>
    <property type="match status" value="1"/>
</dbReference>
<dbReference type="GO" id="GO:0046872">
    <property type="term" value="F:metal ion binding"/>
    <property type="evidence" value="ECO:0007669"/>
    <property type="project" value="UniProtKB-KW"/>
</dbReference>
<keyword evidence="2 5" id="KW-0001">2Fe-2S</keyword>
<dbReference type="InterPro" id="IPR004480">
    <property type="entry name" value="Monothiol_GRX-rel"/>
</dbReference>
<keyword evidence="5" id="KW-0479">Metal-binding</keyword>
<dbReference type="SUPFAM" id="SSF52833">
    <property type="entry name" value="Thioredoxin-like"/>
    <property type="match status" value="1"/>
</dbReference>
<proteinExistence type="inferred from homology"/>
<keyword evidence="5" id="KW-0411">Iron-sulfur</keyword>
<dbReference type="PANTHER" id="PTHR10293">
    <property type="entry name" value="GLUTAREDOXIN FAMILY MEMBER"/>
    <property type="match status" value="1"/>
</dbReference>
<dbReference type="RefSeq" id="YP_009244115.1">
    <property type="nucleotide sequence ID" value="NC_029858.1"/>
</dbReference>
<sequence>MNIDDIINKHAIVIFIKGDANSPKCAFSIKVIKIFNKLQVPYKAINILHNSDMKEELKTYSNWPTIPQVYINRKFIGGADIINDMYYKQELQEMLEVLLNS</sequence>
<gene>
    <name evidence="7" type="primary">ycf64</name>
    <name evidence="7" type="ORF">Gele_104</name>
</gene>
<dbReference type="EMBL" id="KT266786">
    <property type="protein sequence ID" value="AMK96357.1"/>
    <property type="molecule type" value="Genomic_DNA"/>
</dbReference>
<evidence type="ECO:0000256" key="3">
    <source>
        <dbReference type="ARBA" id="ARBA00023284"/>
    </source>
</evidence>
<evidence type="ECO:0000313" key="7">
    <source>
        <dbReference type="EMBL" id="AMK96357.1"/>
    </source>
</evidence>
<dbReference type="PIRSF" id="PIRSF005894">
    <property type="entry name" value="Monothiol_GRX"/>
    <property type="match status" value="1"/>
</dbReference>
<dbReference type="InterPro" id="IPR002109">
    <property type="entry name" value="Glutaredoxin"/>
</dbReference>
<keyword evidence="5" id="KW-0408">Iron</keyword>
<dbReference type="InterPro" id="IPR036249">
    <property type="entry name" value="Thioredoxin-like_sf"/>
</dbReference>
<evidence type="ECO:0000256" key="5">
    <source>
        <dbReference type="PIRSR" id="PIRSR005894-2"/>
    </source>
</evidence>
<accession>A0A141SDI9</accession>
<geneLocation type="plastid" evidence="7"/>
<protein>
    <recommendedName>
        <fullName evidence="4">Glutaredoxin</fullName>
    </recommendedName>
</protein>
<keyword evidence="3" id="KW-0676">Redox-active center</keyword>
<feature type="binding site" evidence="5">
    <location>
        <position position="25"/>
    </location>
    <ligand>
        <name>[2Fe-2S] cluster</name>
        <dbReference type="ChEBI" id="CHEBI:190135"/>
        <note>ligand shared between dimeric partners</note>
    </ligand>
</feature>
<dbReference type="Gene3D" id="3.40.30.10">
    <property type="entry name" value="Glutaredoxin"/>
    <property type="match status" value="1"/>
</dbReference>
<evidence type="ECO:0000256" key="2">
    <source>
        <dbReference type="ARBA" id="ARBA00022714"/>
    </source>
</evidence>
<reference evidence="7" key="1">
    <citation type="submission" date="2015-07" db="EMBL/GenBank/DDBJ databases">
        <title>Reconstructing the complex evolutionary history of mobile plasmids in red algal genomes.</title>
        <authorList>
            <person name="Lee J."/>
            <person name="Kim K.M."/>
            <person name="Yang E.C."/>
            <person name="Miller K.A."/>
            <person name="Boo S.M."/>
            <person name="Bhattacharya D."/>
            <person name="Yoon H.S."/>
        </authorList>
    </citation>
    <scope>NUCLEOTIDE SEQUENCE</scope>
</reference>
<dbReference type="PANTHER" id="PTHR10293:SF72">
    <property type="entry name" value="MONOTHIOL GLUTAREDOXIN-S14, CHLOROPLASTIC"/>
    <property type="match status" value="1"/>
</dbReference>
<dbReference type="InterPro" id="IPR014434">
    <property type="entry name" value="Monothiol_GRX"/>
</dbReference>
<organism evidence="7">
    <name type="scientific">Gelidium elegans</name>
    <name type="common">Red alga</name>
    <dbReference type="NCBI Taxonomy" id="37200"/>
    <lineage>
        <taxon>Eukaryota</taxon>
        <taxon>Rhodophyta</taxon>
        <taxon>Florideophyceae</taxon>
        <taxon>Rhodymeniophycidae</taxon>
        <taxon>Gelidiales</taxon>
        <taxon>Gelidiaceae</taxon>
        <taxon>Gelidium</taxon>
    </lineage>
</organism>
<name>A0A141SDI9_GELEL</name>
<evidence type="ECO:0000256" key="1">
    <source>
        <dbReference type="ARBA" id="ARBA00009630"/>
    </source>
</evidence>
<dbReference type="GO" id="GO:0051537">
    <property type="term" value="F:2 iron, 2 sulfur cluster binding"/>
    <property type="evidence" value="ECO:0007669"/>
    <property type="project" value="UniProtKB-KW"/>
</dbReference>
<dbReference type="GeneID" id="27215846"/>
<comment type="similarity">
    <text evidence="1 4">Belongs to the glutaredoxin family. Monothiol subfamily.</text>
</comment>
<dbReference type="AlphaFoldDB" id="A0A141SDI9"/>
<evidence type="ECO:0000256" key="4">
    <source>
        <dbReference type="PIRNR" id="PIRNR005894"/>
    </source>
</evidence>
<keyword evidence="7" id="KW-0934">Plastid</keyword>
<dbReference type="NCBIfam" id="TIGR00365">
    <property type="entry name" value="Grx4 family monothiol glutaredoxin"/>
    <property type="match status" value="1"/>
</dbReference>
<feature type="domain" description="Glutaredoxin" evidence="6">
    <location>
        <begin position="12"/>
        <end position="76"/>
    </location>
</feature>
<dbReference type="GO" id="GO:0015036">
    <property type="term" value="F:disulfide oxidoreductase activity"/>
    <property type="evidence" value="ECO:0007669"/>
    <property type="project" value="InterPro"/>
</dbReference>
<evidence type="ECO:0000259" key="6">
    <source>
        <dbReference type="Pfam" id="PF00462"/>
    </source>
</evidence>